<dbReference type="AlphaFoldDB" id="A0A512TLI9"/>
<reference evidence="1 2" key="1">
    <citation type="submission" date="2019-07" db="EMBL/GenBank/DDBJ databases">
        <title>Whole genome shotgun sequence of Clostridium butyricum NBRC 3858.</title>
        <authorList>
            <person name="Hosoyama A."/>
            <person name="Uohara A."/>
            <person name="Ohji S."/>
            <person name="Ichikawa N."/>
        </authorList>
    </citation>
    <scope>NUCLEOTIDE SEQUENCE [LARGE SCALE GENOMIC DNA]</scope>
    <source>
        <strain evidence="1 2">NBRC 3858</strain>
    </source>
</reference>
<evidence type="ECO:0008006" key="3">
    <source>
        <dbReference type="Google" id="ProtNLM"/>
    </source>
</evidence>
<proteinExistence type="predicted"/>
<protein>
    <recommendedName>
        <fullName evidence="3">Resolvase HTH domain-containing protein</fullName>
    </recommendedName>
</protein>
<accession>A0A512TLI9</accession>
<evidence type="ECO:0000313" key="1">
    <source>
        <dbReference type="EMBL" id="GEQ21127.1"/>
    </source>
</evidence>
<dbReference type="RefSeq" id="WP_146868316.1">
    <property type="nucleotide sequence ID" value="NZ_BKBC01000017.1"/>
</dbReference>
<dbReference type="Proteomes" id="UP000321089">
    <property type="component" value="Unassembled WGS sequence"/>
</dbReference>
<evidence type="ECO:0000313" key="2">
    <source>
        <dbReference type="Proteomes" id="UP000321089"/>
    </source>
</evidence>
<comment type="caution">
    <text evidence="1">The sequence shown here is derived from an EMBL/GenBank/DDBJ whole genome shotgun (WGS) entry which is preliminary data.</text>
</comment>
<dbReference type="EMBL" id="BKBC01000017">
    <property type="protein sequence ID" value="GEQ21127.1"/>
    <property type="molecule type" value="Genomic_DNA"/>
</dbReference>
<name>A0A512TLI9_CLOBU</name>
<organism evidence="1 2">
    <name type="scientific">Clostridium butyricum</name>
    <dbReference type="NCBI Taxonomy" id="1492"/>
    <lineage>
        <taxon>Bacteria</taxon>
        <taxon>Bacillati</taxon>
        <taxon>Bacillota</taxon>
        <taxon>Clostridia</taxon>
        <taxon>Eubacteriales</taxon>
        <taxon>Clostridiaceae</taxon>
        <taxon>Clostridium</taxon>
    </lineage>
</organism>
<sequence>MNELDQLRKENAELKDEISRLKNRGAGRHNKFNAYQISNMKNARHKGLTYKQIAEIYNCSTSLIHKLINEK</sequence>
<gene>
    <name evidence="1" type="ORF">CBU02nite_16330</name>
</gene>